<dbReference type="InterPro" id="IPR041577">
    <property type="entry name" value="RT_RNaseH_2"/>
</dbReference>
<name>A0ABD3IJ08_9MARC</name>
<protein>
    <recommendedName>
        <fullName evidence="1">Reverse transcriptase/retrotransposon-derived protein RNase H-like domain-containing protein</fullName>
    </recommendedName>
</protein>
<organism evidence="2 3">
    <name type="scientific">Riccia sorocarpa</name>
    <dbReference type="NCBI Taxonomy" id="122646"/>
    <lineage>
        <taxon>Eukaryota</taxon>
        <taxon>Viridiplantae</taxon>
        <taxon>Streptophyta</taxon>
        <taxon>Embryophyta</taxon>
        <taxon>Marchantiophyta</taxon>
        <taxon>Marchantiopsida</taxon>
        <taxon>Marchantiidae</taxon>
        <taxon>Marchantiales</taxon>
        <taxon>Ricciaceae</taxon>
        <taxon>Riccia</taxon>
    </lineage>
</organism>
<dbReference type="InterPro" id="IPR043128">
    <property type="entry name" value="Rev_trsase/Diguanyl_cyclase"/>
</dbReference>
<dbReference type="SUPFAM" id="SSF56672">
    <property type="entry name" value="DNA/RNA polymerases"/>
    <property type="match status" value="1"/>
</dbReference>
<evidence type="ECO:0000313" key="3">
    <source>
        <dbReference type="Proteomes" id="UP001633002"/>
    </source>
</evidence>
<comment type="caution">
    <text evidence="2">The sequence shown here is derived from an EMBL/GenBank/DDBJ whole genome shotgun (WGS) entry which is preliminary data.</text>
</comment>
<dbReference type="InterPro" id="IPR051320">
    <property type="entry name" value="Viral_Replic_Matur_Polypro"/>
</dbReference>
<dbReference type="Pfam" id="PF17919">
    <property type="entry name" value="RT_RNaseH_2"/>
    <property type="match status" value="1"/>
</dbReference>
<dbReference type="InterPro" id="IPR043502">
    <property type="entry name" value="DNA/RNA_pol_sf"/>
</dbReference>
<keyword evidence="3" id="KW-1185">Reference proteome</keyword>
<dbReference type="AlphaFoldDB" id="A0ABD3IJ08"/>
<dbReference type="EMBL" id="JBJQOH010000001">
    <property type="protein sequence ID" value="KAL3702350.1"/>
    <property type="molecule type" value="Genomic_DNA"/>
</dbReference>
<gene>
    <name evidence="2" type="ORF">R1sor_020372</name>
</gene>
<reference evidence="2 3" key="1">
    <citation type="submission" date="2024-09" db="EMBL/GenBank/DDBJ databases">
        <title>Chromosome-scale assembly of Riccia sorocarpa.</title>
        <authorList>
            <person name="Paukszto L."/>
        </authorList>
    </citation>
    <scope>NUCLEOTIDE SEQUENCE [LARGE SCALE GENOMIC DNA]</scope>
    <source>
        <strain evidence="2">LP-2024</strain>
        <tissue evidence="2">Aerial parts of the thallus</tissue>
    </source>
</reference>
<sequence>MIRSCENTFSFSAEEIGCVDPKVIAPMVIFTLPHVPWDLKPIPVPRAMLPKLIDLLKEKMRMGILEPSMAPYSKPLHALLKKGKRFSWSLEHHEAMEKLKKALQSPPVLRRLDYTCGRPIVVTVDTSPRAVGWAIGQDDSDGVRFAGRFGAKI</sequence>
<evidence type="ECO:0000313" key="2">
    <source>
        <dbReference type="EMBL" id="KAL3702350.1"/>
    </source>
</evidence>
<proteinExistence type="predicted"/>
<evidence type="ECO:0000259" key="1">
    <source>
        <dbReference type="Pfam" id="PF17919"/>
    </source>
</evidence>
<feature type="domain" description="Reverse transcriptase/retrotransposon-derived protein RNase H-like" evidence="1">
    <location>
        <begin position="88"/>
        <end position="142"/>
    </location>
</feature>
<accession>A0ABD3IJ08</accession>
<dbReference type="PANTHER" id="PTHR33064">
    <property type="entry name" value="POL PROTEIN"/>
    <property type="match status" value="1"/>
</dbReference>
<dbReference type="PANTHER" id="PTHR33064:SF37">
    <property type="entry name" value="RIBONUCLEASE H"/>
    <property type="match status" value="1"/>
</dbReference>
<dbReference type="Gene3D" id="3.30.70.270">
    <property type="match status" value="1"/>
</dbReference>
<dbReference type="Proteomes" id="UP001633002">
    <property type="component" value="Unassembled WGS sequence"/>
</dbReference>